<evidence type="ECO:0008006" key="3">
    <source>
        <dbReference type="Google" id="ProtNLM"/>
    </source>
</evidence>
<dbReference type="SUPFAM" id="SSF53254">
    <property type="entry name" value="Phosphoglycerate mutase-like"/>
    <property type="match status" value="1"/>
</dbReference>
<dbReference type="CDD" id="cd07067">
    <property type="entry name" value="HP_PGM_like"/>
    <property type="match status" value="1"/>
</dbReference>
<dbReference type="InterPro" id="IPR052765">
    <property type="entry name" value="PGM-Related"/>
</dbReference>
<gene>
    <name evidence="1" type="ORF">A3D51_02425</name>
</gene>
<evidence type="ECO:0000313" key="2">
    <source>
        <dbReference type="Proteomes" id="UP000179118"/>
    </source>
</evidence>
<dbReference type="Pfam" id="PF00300">
    <property type="entry name" value="His_Phos_1"/>
    <property type="match status" value="1"/>
</dbReference>
<dbReference type="Proteomes" id="UP000179118">
    <property type="component" value="Unassembled WGS sequence"/>
</dbReference>
<comment type="caution">
    <text evidence="1">The sequence shown here is derived from an EMBL/GenBank/DDBJ whole genome shotgun (WGS) entry which is preliminary data.</text>
</comment>
<evidence type="ECO:0000313" key="1">
    <source>
        <dbReference type="EMBL" id="OHA81606.1"/>
    </source>
</evidence>
<dbReference type="Gene3D" id="3.40.50.1240">
    <property type="entry name" value="Phosphoglycerate mutase-like"/>
    <property type="match status" value="1"/>
</dbReference>
<proteinExistence type="predicted"/>
<dbReference type="InterPro" id="IPR029033">
    <property type="entry name" value="His_PPase_superfam"/>
</dbReference>
<name>A0A1G2S962_9BACT</name>
<reference evidence="1 2" key="1">
    <citation type="journal article" date="2016" name="Nat. Commun.">
        <title>Thousands of microbial genomes shed light on interconnected biogeochemical processes in an aquifer system.</title>
        <authorList>
            <person name="Anantharaman K."/>
            <person name="Brown C.T."/>
            <person name="Hug L.A."/>
            <person name="Sharon I."/>
            <person name="Castelle C.J."/>
            <person name="Probst A.J."/>
            <person name="Thomas B.C."/>
            <person name="Singh A."/>
            <person name="Wilkins M.J."/>
            <person name="Karaoz U."/>
            <person name="Brodie E.L."/>
            <person name="Williams K.H."/>
            <person name="Hubbard S.S."/>
            <person name="Banfield J.F."/>
        </authorList>
    </citation>
    <scope>NUCLEOTIDE SEQUENCE [LARGE SCALE GENOMIC DNA]</scope>
</reference>
<dbReference type="InterPro" id="IPR013078">
    <property type="entry name" value="His_Pase_superF_clade-1"/>
</dbReference>
<dbReference type="EMBL" id="MHUT01000006">
    <property type="protein sequence ID" value="OHA81606.1"/>
    <property type="molecule type" value="Genomic_DNA"/>
</dbReference>
<dbReference type="AlphaFoldDB" id="A0A1G2S962"/>
<dbReference type="PANTHER" id="PTHR46192">
    <property type="entry name" value="BROAD-RANGE ACID PHOSPHATASE DET1"/>
    <property type="match status" value="1"/>
</dbReference>
<organism evidence="1 2">
    <name type="scientific">Candidatus Yonathbacteria bacterium RIFCSPHIGHO2_02_FULL_44_14</name>
    <dbReference type="NCBI Taxonomy" id="1802724"/>
    <lineage>
        <taxon>Bacteria</taxon>
        <taxon>Candidatus Yonathiibacteriota</taxon>
    </lineage>
</organism>
<dbReference type="SMART" id="SM00855">
    <property type="entry name" value="PGAM"/>
    <property type="match status" value="1"/>
</dbReference>
<protein>
    <recommendedName>
        <fullName evidence="3">Phosphoglycerate mutase</fullName>
    </recommendedName>
</protein>
<accession>A0A1G2S962</accession>
<sequence>MLKRIFLVRHAQSEEDIDPCLHSVVPDRRISITTTGKKQALEIVGNLSQEINLYQRVKVITSPSNRADQTMSLFCSSFPLVNFDVTVEPRIRNLNWGNVDEKTIKEVEKERYRIGVLHFQFPQGDYTPDFVHDIEQFIEELKSDGASNDHPECVVIFTHGFALRVIVKAFLAITDDEFCFFANPPNCYVAALFNTGCGQFILEKPLPKIDFNV</sequence>